<protein>
    <submittedName>
        <fullName evidence="1">Uncharacterized protein</fullName>
    </submittedName>
</protein>
<name>A0A0A9EC01_ARUDO</name>
<dbReference type="AlphaFoldDB" id="A0A0A9EC01"/>
<organism evidence="1">
    <name type="scientific">Arundo donax</name>
    <name type="common">Giant reed</name>
    <name type="synonym">Donax arundinaceus</name>
    <dbReference type="NCBI Taxonomy" id="35708"/>
    <lineage>
        <taxon>Eukaryota</taxon>
        <taxon>Viridiplantae</taxon>
        <taxon>Streptophyta</taxon>
        <taxon>Embryophyta</taxon>
        <taxon>Tracheophyta</taxon>
        <taxon>Spermatophyta</taxon>
        <taxon>Magnoliopsida</taxon>
        <taxon>Liliopsida</taxon>
        <taxon>Poales</taxon>
        <taxon>Poaceae</taxon>
        <taxon>PACMAD clade</taxon>
        <taxon>Arundinoideae</taxon>
        <taxon>Arundineae</taxon>
        <taxon>Arundo</taxon>
    </lineage>
</organism>
<proteinExistence type="predicted"/>
<evidence type="ECO:0000313" key="1">
    <source>
        <dbReference type="EMBL" id="JAD96558.1"/>
    </source>
</evidence>
<dbReference type="EMBL" id="GBRH01201337">
    <property type="protein sequence ID" value="JAD96558.1"/>
    <property type="molecule type" value="Transcribed_RNA"/>
</dbReference>
<accession>A0A0A9EC01</accession>
<reference evidence="1" key="2">
    <citation type="journal article" date="2015" name="Data Brief">
        <title>Shoot transcriptome of the giant reed, Arundo donax.</title>
        <authorList>
            <person name="Barrero R.A."/>
            <person name="Guerrero F.D."/>
            <person name="Moolhuijzen P."/>
            <person name="Goolsby J.A."/>
            <person name="Tidwell J."/>
            <person name="Bellgard S.E."/>
            <person name="Bellgard M.I."/>
        </authorList>
    </citation>
    <scope>NUCLEOTIDE SEQUENCE</scope>
    <source>
        <tissue evidence="1">Shoot tissue taken approximately 20 cm above the soil surface</tissue>
    </source>
</reference>
<sequence length="25" mass="2876">MRRFEATVAESKQATTPSVLKYKSF</sequence>
<reference evidence="1" key="1">
    <citation type="submission" date="2014-09" db="EMBL/GenBank/DDBJ databases">
        <authorList>
            <person name="Magalhaes I.L.F."/>
            <person name="Oliveira U."/>
            <person name="Santos F.R."/>
            <person name="Vidigal T.H.D.A."/>
            <person name="Brescovit A.D."/>
            <person name="Santos A.J."/>
        </authorList>
    </citation>
    <scope>NUCLEOTIDE SEQUENCE</scope>
    <source>
        <tissue evidence="1">Shoot tissue taken approximately 20 cm above the soil surface</tissue>
    </source>
</reference>